<dbReference type="AlphaFoldDB" id="A0A0F9BWI5"/>
<dbReference type="EMBL" id="LAZR01049810">
    <property type="protein sequence ID" value="KKK88771.1"/>
    <property type="molecule type" value="Genomic_DNA"/>
</dbReference>
<name>A0A0F9BWI5_9ZZZZ</name>
<accession>A0A0F9BWI5</accession>
<evidence type="ECO:0000313" key="2">
    <source>
        <dbReference type="EMBL" id="KKK88771.1"/>
    </source>
</evidence>
<feature type="domain" description="Four-carbon acid sugar kinase nucleotide binding" evidence="1">
    <location>
        <begin position="6"/>
        <end position="100"/>
    </location>
</feature>
<dbReference type="InterPro" id="IPR042213">
    <property type="entry name" value="NBD_C_sf"/>
</dbReference>
<protein>
    <recommendedName>
        <fullName evidence="1">Four-carbon acid sugar kinase nucleotide binding domain-containing protein</fullName>
    </recommendedName>
</protein>
<sequence length="119" mass="13081">KMKINEKLVKKHGLKARELELTIRNFLGELAAAVVRKSSVRSLILSGGDTALGVCSALDLHNLYILDELFPGIPVSMVDFGDLQLKLVTKAGGFGEEDTLFEIIDKMSLNIGQRRQVLT</sequence>
<gene>
    <name evidence="2" type="ORF">LCGC14_2739830</name>
</gene>
<dbReference type="Pfam" id="PF17042">
    <property type="entry name" value="NBD_C"/>
    <property type="match status" value="1"/>
</dbReference>
<dbReference type="InterPro" id="IPR031475">
    <property type="entry name" value="NBD_C"/>
</dbReference>
<comment type="caution">
    <text evidence="2">The sequence shown here is derived from an EMBL/GenBank/DDBJ whole genome shotgun (WGS) entry which is preliminary data.</text>
</comment>
<dbReference type="Gene3D" id="3.40.980.20">
    <property type="entry name" value="Four-carbon acid sugar kinase, nucleotide binding domain"/>
    <property type="match status" value="1"/>
</dbReference>
<feature type="non-terminal residue" evidence="2">
    <location>
        <position position="1"/>
    </location>
</feature>
<dbReference type="SUPFAM" id="SSF142764">
    <property type="entry name" value="YgbK-like"/>
    <property type="match status" value="1"/>
</dbReference>
<evidence type="ECO:0000259" key="1">
    <source>
        <dbReference type="Pfam" id="PF17042"/>
    </source>
</evidence>
<organism evidence="2">
    <name type="scientific">marine sediment metagenome</name>
    <dbReference type="NCBI Taxonomy" id="412755"/>
    <lineage>
        <taxon>unclassified sequences</taxon>
        <taxon>metagenomes</taxon>
        <taxon>ecological metagenomes</taxon>
    </lineage>
</organism>
<reference evidence="2" key="1">
    <citation type="journal article" date="2015" name="Nature">
        <title>Complex archaea that bridge the gap between prokaryotes and eukaryotes.</title>
        <authorList>
            <person name="Spang A."/>
            <person name="Saw J.H."/>
            <person name="Jorgensen S.L."/>
            <person name="Zaremba-Niedzwiedzka K."/>
            <person name="Martijn J."/>
            <person name="Lind A.E."/>
            <person name="van Eijk R."/>
            <person name="Schleper C."/>
            <person name="Guy L."/>
            <person name="Ettema T.J."/>
        </authorList>
    </citation>
    <scope>NUCLEOTIDE SEQUENCE</scope>
</reference>
<proteinExistence type="predicted"/>